<organism evidence="2 3">
    <name type="scientific">Ferrimonas pelagia</name>
    <dbReference type="NCBI Taxonomy" id="1177826"/>
    <lineage>
        <taxon>Bacteria</taxon>
        <taxon>Pseudomonadati</taxon>
        <taxon>Pseudomonadota</taxon>
        <taxon>Gammaproteobacteria</taxon>
        <taxon>Alteromonadales</taxon>
        <taxon>Ferrimonadaceae</taxon>
        <taxon>Ferrimonas</taxon>
    </lineage>
</organism>
<dbReference type="SUPFAM" id="SSF53756">
    <property type="entry name" value="UDP-Glycosyltransferase/glycogen phosphorylase"/>
    <property type="match status" value="1"/>
</dbReference>
<sequence>MKKIKVVSLGPTSSQHIQKWIGPFEEEIDSTVITLHPGGARFTASEVISLRKYTGTKLDFLLNLFTVWRLLAKQKPDIVHFHFLSSYGLFALIPGRFSRILSAWGSDVNLSLKKNLIVKSVIKAALARFDCINSPALHIKDKLVSLGANRELIETFQYGVTIPTELVKSSPQMRHPIRFVSTRNWQDLYCIDKLVEGFCRFVENSKVDAVLYLYGGGGASDRERILTILSNYDASVTDKVVVKGYCEYNVLLKDLSTMDIFVSIPTRDGTPLSLLEAMGVGLYPIVSDIDANRECLDDQTATFIEGWEPSQIEVAIARSIERFSLSNSWLEVNKRIISGKYSYDKNTARMKSLYERFS</sequence>
<feature type="domain" description="Glycosyltransferase subfamily 4-like N-terminal" evidence="1">
    <location>
        <begin position="5"/>
        <end position="132"/>
    </location>
</feature>
<keyword evidence="3" id="KW-1185">Reference proteome</keyword>
<reference evidence="3" key="1">
    <citation type="journal article" date="2019" name="Int. J. Syst. Evol. Microbiol.">
        <title>The Global Catalogue of Microorganisms (GCM) 10K type strain sequencing project: providing services to taxonomists for standard genome sequencing and annotation.</title>
        <authorList>
            <consortium name="The Broad Institute Genomics Platform"/>
            <consortium name="The Broad Institute Genome Sequencing Center for Infectious Disease"/>
            <person name="Wu L."/>
            <person name="Ma J."/>
        </authorList>
    </citation>
    <scope>NUCLEOTIDE SEQUENCE [LARGE SCALE GENOMIC DNA]</scope>
    <source>
        <strain evidence="3">JCM 18401</strain>
    </source>
</reference>
<dbReference type="PANTHER" id="PTHR45947">
    <property type="entry name" value="SULFOQUINOVOSYL TRANSFERASE SQD2"/>
    <property type="match status" value="1"/>
</dbReference>
<dbReference type="RefSeq" id="WP_345333607.1">
    <property type="nucleotide sequence ID" value="NZ_BAABJZ010000009.1"/>
</dbReference>
<protein>
    <submittedName>
        <fullName evidence="2">Glycosyltransferase</fullName>
    </submittedName>
</protein>
<accession>A0ABP9EEX6</accession>
<comment type="caution">
    <text evidence="2">The sequence shown here is derived from an EMBL/GenBank/DDBJ whole genome shotgun (WGS) entry which is preliminary data.</text>
</comment>
<dbReference type="Pfam" id="PF13692">
    <property type="entry name" value="Glyco_trans_1_4"/>
    <property type="match status" value="1"/>
</dbReference>
<gene>
    <name evidence="2" type="ORF">GCM10023333_07710</name>
</gene>
<dbReference type="InterPro" id="IPR028098">
    <property type="entry name" value="Glyco_trans_4-like_N"/>
</dbReference>
<evidence type="ECO:0000313" key="2">
    <source>
        <dbReference type="EMBL" id="GAA4876909.1"/>
    </source>
</evidence>
<dbReference type="Pfam" id="PF13477">
    <property type="entry name" value="Glyco_trans_4_2"/>
    <property type="match status" value="1"/>
</dbReference>
<dbReference type="Proteomes" id="UP001499988">
    <property type="component" value="Unassembled WGS sequence"/>
</dbReference>
<dbReference type="Gene3D" id="3.40.50.2000">
    <property type="entry name" value="Glycogen Phosphorylase B"/>
    <property type="match status" value="2"/>
</dbReference>
<name>A0ABP9EEX6_9GAMM</name>
<dbReference type="EMBL" id="BAABJZ010000009">
    <property type="protein sequence ID" value="GAA4876909.1"/>
    <property type="molecule type" value="Genomic_DNA"/>
</dbReference>
<proteinExistence type="predicted"/>
<evidence type="ECO:0000313" key="3">
    <source>
        <dbReference type="Proteomes" id="UP001499988"/>
    </source>
</evidence>
<dbReference type="InterPro" id="IPR050194">
    <property type="entry name" value="Glycosyltransferase_grp1"/>
</dbReference>
<dbReference type="PANTHER" id="PTHR45947:SF3">
    <property type="entry name" value="SULFOQUINOVOSYL TRANSFERASE SQD2"/>
    <property type="match status" value="1"/>
</dbReference>
<evidence type="ECO:0000259" key="1">
    <source>
        <dbReference type="Pfam" id="PF13477"/>
    </source>
</evidence>